<feature type="region of interest" description="Disordered" evidence="3">
    <location>
        <begin position="550"/>
        <end position="581"/>
    </location>
</feature>
<feature type="domain" description="EF-hand" evidence="4">
    <location>
        <begin position="75"/>
        <end position="110"/>
    </location>
</feature>
<evidence type="ECO:0000313" key="6">
    <source>
        <dbReference type="Proteomes" id="UP001165160"/>
    </source>
</evidence>
<feature type="compositionally biased region" description="Polar residues" evidence="3">
    <location>
        <begin position="193"/>
        <end position="210"/>
    </location>
</feature>
<feature type="region of interest" description="Disordered" evidence="3">
    <location>
        <begin position="1"/>
        <end position="77"/>
    </location>
</feature>
<feature type="compositionally biased region" description="Basic and acidic residues" evidence="3">
    <location>
        <begin position="566"/>
        <end position="575"/>
    </location>
</feature>
<keyword evidence="2" id="KW-0175">Coiled coil</keyword>
<feature type="coiled-coil region" evidence="2">
    <location>
        <begin position="948"/>
        <end position="1079"/>
    </location>
</feature>
<keyword evidence="6" id="KW-1185">Reference proteome</keyword>
<dbReference type="PROSITE" id="PS50222">
    <property type="entry name" value="EF_HAND_2"/>
    <property type="match status" value="2"/>
</dbReference>
<reference evidence="6" key="1">
    <citation type="journal article" date="2023" name="Commun. Biol.">
        <title>Genome analysis of Parmales, the sister group of diatoms, reveals the evolutionary specialization of diatoms from phago-mixotrophs to photoautotrophs.</title>
        <authorList>
            <person name="Ban H."/>
            <person name="Sato S."/>
            <person name="Yoshikawa S."/>
            <person name="Yamada K."/>
            <person name="Nakamura Y."/>
            <person name="Ichinomiya M."/>
            <person name="Sato N."/>
            <person name="Blanc-Mathieu R."/>
            <person name="Endo H."/>
            <person name="Kuwata A."/>
            <person name="Ogata H."/>
        </authorList>
    </citation>
    <scope>NUCLEOTIDE SEQUENCE [LARGE SCALE GENOMIC DNA]</scope>
    <source>
        <strain evidence="6">NIES 3699</strain>
    </source>
</reference>
<feature type="domain" description="EF-hand" evidence="4">
    <location>
        <begin position="124"/>
        <end position="159"/>
    </location>
</feature>
<dbReference type="InterPro" id="IPR018247">
    <property type="entry name" value="EF_Hand_1_Ca_BS"/>
</dbReference>
<evidence type="ECO:0000313" key="5">
    <source>
        <dbReference type="EMBL" id="GMH86469.1"/>
    </source>
</evidence>
<feature type="coiled-coil region" evidence="2">
    <location>
        <begin position="482"/>
        <end position="541"/>
    </location>
</feature>
<sequence>MPKKSKKKSSSSAGSKKLATEAPAPSVMTTTSDPTPAPGAGAGTQNHEPEPNTEPDSEPTSRPISMPLSPAGSFSSTQKYSSIFDRLDKNKDLKLTPREIILGIRSNPDIAQDLGLDAHVHEGPTRDKLMSIFISMDKDQDDYVSKSEFVTFQVKAHEYASDLVESRKAGGTSGDDVDVDVDVDVGGGDEDNQGNSSNPNDISNITHGDNTSLTNVNVSTGALTAPSSTQDDFLADSTTTATATSMKIPLLPFSPLEAPSSSSLMTSTRNAVVSEDNVVSSIQLQAKRLQDTPSKVLEEEKKLARNVELTLGGQAEKISSASSHVNSPLSSPSNSAVEQKEMKATKKKQLSLSNNVSKEVANETVFLDNEDEDEGDVDADADADGGGDNGDYANYEEAPNYFESATNKSTSSLTSALLSAHRKNKFLEEELKREKVERLNIQKTVKSLQAAVEDIHRETDAGGSTANNTNNDIDSVEPSYLLNQTTESIRLLESRAQQAEHIAETLQEQLVKAASSLKNREEMAEEERKNLLKDIAVLSNSSHLMKDASLELRGGGGGQAGAQAESRGRAEDRSLASEVTSTLAGTQRENMAAKFALQLQASLSRTGQVKTNDLTAKACVDAAMKCIEEVAGFGVMFSHSEESVKASRDRLAALNSKLEGEMEVLKSTSAEVSRLKEEKNTIEAEVLEVENGKREARDQLEKIKRDAQQADVYHKHNLEKHEREVDLVLKRIAGEKERLTILKSEVDGEDTHLKELRKVAEAEFGALQKNVEGLAKKANGVKDDISEKRLIAERLRDKIGHLEDVKSRAQNDHEEQTMRFEKELSRLRADIGRTEEQLSDLRDEVSTRRVREDDRMESFKADLYKIENRIEAAREEQKVERRSQEDKRRRWQGDIEVLKKEFKERQALLDSLRTEIEDGNIRLAQTTRSVNDLAHRVTELNGTIEGKADELKAQLHRKEALDAEIESQLLQIENAVHQGKIVAEKLRSDSDTLSRLEGALAEKMAELDKTEMALLTAKTEEAEGVKAARGVEAEIKRKEAVLSKLEDSIVDFEAKVEEVKDLESKQASLQSTVAELESSAMISQDKIVSLHKSIALLSGENSSLGAKKDSLEMSFNRLEGETSSSAATLAAIQKQIAASKGVEATVSGHLNDMRESLAVTDGKKRALENKVDDVNSTLRSRESELREVERLLGVAKARREVLERESVRVERDVKEKRQLENELHVLRSSRDLAAGEAMKAEEESLAVRERLRELEARLVRARGEVKGGGVGRGGGGGGGGGVRSKGYKVLSPGQKIELVGGNVDVMEYINDGSLGGRGRGGRGGGWGGKDDENLRILKEKIDNVSVKSFGGSE</sequence>
<accession>A0A9W7BGK9</accession>
<evidence type="ECO:0000256" key="3">
    <source>
        <dbReference type="SAM" id="MobiDB-lite"/>
    </source>
</evidence>
<protein>
    <recommendedName>
        <fullName evidence="4">EF-hand domain-containing protein</fullName>
    </recommendedName>
</protein>
<dbReference type="EMBL" id="BRXX01000060">
    <property type="protein sequence ID" value="GMH86469.1"/>
    <property type="molecule type" value="Genomic_DNA"/>
</dbReference>
<feature type="compositionally biased region" description="Acidic residues" evidence="3">
    <location>
        <begin position="175"/>
        <end position="192"/>
    </location>
</feature>
<gene>
    <name evidence="5" type="ORF">TrVE_jg3949</name>
</gene>
<feature type="coiled-coil region" evidence="2">
    <location>
        <begin position="792"/>
        <end position="915"/>
    </location>
</feature>
<feature type="coiled-coil region" evidence="2">
    <location>
        <begin position="417"/>
        <end position="444"/>
    </location>
</feature>
<feature type="region of interest" description="Disordered" evidence="3">
    <location>
        <begin position="166"/>
        <end position="210"/>
    </location>
</feature>
<evidence type="ECO:0000256" key="1">
    <source>
        <dbReference type="ARBA" id="ARBA00022837"/>
    </source>
</evidence>
<comment type="caution">
    <text evidence="5">The sequence shown here is derived from an EMBL/GenBank/DDBJ whole genome shotgun (WGS) entry which is preliminary data.</text>
</comment>
<organism evidence="5 6">
    <name type="scientific">Triparma verrucosa</name>
    <dbReference type="NCBI Taxonomy" id="1606542"/>
    <lineage>
        <taxon>Eukaryota</taxon>
        <taxon>Sar</taxon>
        <taxon>Stramenopiles</taxon>
        <taxon>Ochrophyta</taxon>
        <taxon>Bolidophyceae</taxon>
        <taxon>Parmales</taxon>
        <taxon>Triparmaceae</taxon>
        <taxon>Triparma</taxon>
    </lineage>
</organism>
<dbReference type="InterPro" id="IPR002048">
    <property type="entry name" value="EF_hand_dom"/>
</dbReference>
<dbReference type="Gene3D" id="1.10.287.1490">
    <property type="match status" value="1"/>
</dbReference>
<evidence type="ECO:0000259" key="4">
    <source>
        <dbReference type="PROSITE" id="PS50222"/>
    </source>
</evidence>
<dbReference type="Gene3D" id="1.10.238.10">
    <property type="entry name" value="EF-hand"/>
    <property type="match status" value="1"/>
</dbReference>
<dbReference type="Proteomes" id="UP001165160">
    <property type="component" value="Unassembled WGS sequence"/>
</dbReference>
<feature type="compositionally biased region" description="Low complexity" evidence="3">
    <location>
        <begin position="319"/>
        <end position="337"/>
    </location>
</feature>
<name>A0A9W7BGK9_9STRA</name>
<feature type="coiled-coil region" evidence="2">
    <location>
        <begin position="1164"/>
        <end position="1264"/>
    </location>
</feature>
<evidence type="ECO:0000256" key="2">
    <source>
        <dbReference type="SAM" id="Coils"/>
    </source>
</evidence>
<keyword evidence="1" id="KW-0106">Calcium</keyword>
<feature type="region of interest" description="Disordered" evidence="3">
    <location>
        <begin position="318"/>
        <end position="395"/>
    </location>
</feature>
<dbReference type="SUPFAM" id="SSF47473">
    <property type="entry name" value="EF-hand"/>
    <property type="match status" value="1"/>
</dbReference>
<feature type="compositionally biased region" description="Acidic residues" evidence="3">
    <location>
        <begin position="368"/>
        <end position="385"/>
    </location>
</feature>
<feature type="coiled-coil region" evidence="2">
    <location>
        <begin position="648"/>
        <end position="738"/>
    </location>
</feature>
<proteinExistence type="predicted"/>
<dbReference type="PROSITE" id="PS00018">
    <property type="entry name" value="EF_HAND_1"/>
    <property type="match status" value="1"/>
</dbReference>
<dbReference type="InterPro" id="IPR011992">
    <property type="entry name" value="EF-hand-dom_pair"/>
</dbReference>
<dbReference type="GO" id="GO:0005509">
    <property type="term" value="F:calcium ion binding"/>
    <property type="evidence" value="ECO:0007669"/>
    <property type="project" value="InterPro"/>
</dbReference>